<evidence type="ECO:0000256" key="3">
    <source>
        <dbReference type="ARBA" id="ARBA00022692"/>
    </source>
</evidence>
<proteinExistence type="predicted"/>
<dbReference type="RefSeq" id="WP_253191849.1">
    <property type="nucleotide sequence ID" value="NZ_JAFBFH010000013.1"/>
</dbReference>
<feature type="transmembrane region" description="Helical" evidence="6">
    <location>
        <begin position="193"/>
        <end position="210"/>
    </location>
</feature>
<gene>
    <name evidence="7" type="ORF">JOC94_002294</name>
</gene>
<evidence type="ECO:0000256" key="1">
    <source>
        <dbReference type="ARBA" id="ARBA00004141"/>
    </source>
</evidence>
<reference evidence="7 8" key="1">
    <citation type="submission" date="2021-01" db="EMBL/GenBank/DDBJ databases">
        <title>Genomic Encyclopedia of Type Strains, Phase IV (KMG-IV): sequencing the most valuable type-strain genomes for metagenomic binning, comparative biology and taxonomic classification.</title>
        <authorList>
            <person name="Goeker M."/>
        </authorList>
    </citation>
    <scope>NUCLEOTIDE SEQUENCE [LARGE SCALE GENOMIC DNA]</scope>
    <source>
        <strain evidence="7 8">DSM 105453</strain>
    </source>
</reference>
<comment type="subcellular location">
    <subcellularLocation>
        <location evidence="1">Membrane</location>
        <topology evidence="1">Multi-pass membrane protein</topology>
    </subcellularLocation>
</comment>
<feature type="transmembrane region" description="Helical" evidence="6">
    <location>
        <begin position="254"/>
        <end position="272"/>
    </location>
</feature>
<evidence type="ECO:0000256" key="2">
    <source>
        <dbReference type="ARBA" id="ARBA00022475"/>
    </source>
</evidence>
<comment type="caution">
    <text evidence="7">The sequence shown here is derived from an EMBL/GenBank/DDBJ whole genome shotgun (WGS) entry which is preliminary data.</text>
</comment>
<dbReference type="CDD" id="cd16914">
    <property type="entry name" value="EcfT"/>
    <property type="match status" value="1"/>
</dbReference>
<keyword evidence="5 6" id="KW-0472">Membrane</keyword>
<dbReference type="InterPro" id="IPR003339">
    <property type="entry name" value="ABC/ECF_trnsptr_transmembrane"/>
</dbReference>
<evidence type="ECO:0000313" key="8">
    <source>
        <dbReference type="Proteomes" id="UP000823485"/>
    </source>
</evidence>
<evidence type="ECO:0000256" key="5">
    <source>
        <dbReference type="ARBA" id="ARBA00023136"/>
    </source>
</evidence>
<sequence length="274" mass="31278">MNAFQKLFNKATIENIKIELMRTAYGNEQTPLAKLDPRVLIIWMLVFSIIPWLTHNLTILIGFTLFTVALAYVSRVSPLLIFLLIVGIISQFTYLVFAAIFLGNSFMALVAIIPVTLKVACVSLATMAVVTSMDPEKFSDALLKLGVPGKFSFGVSYGYRMLPILIEEYQNIIHSFRLRGKLPCKPGFLYRRYIFYYIKMSVLAFYPMMLNTAKRTRTTVEALEVRGFSYTLENNIAKKLKLDYLKLTKYDGQFIALTFGITLSIYVIGYWMPL</sequence>
<keyword evidence="4 6" id="KW-1133">Transmembrane helix</keyword>
<keyword evidence="3 6" id="KW-0812">Transmembrane</keyword>
<keyword evidence="8" id="KW-1185">Reference proteome</keyword>
<dbReference type="PANTHER" id="PTHR34857">
    <property type="entry name" value="SLL0384 PROTEIN"/>
    <property type="match status" value="1"/>
</dbReference>
<organism evidence="7 8">
    <name type="scientific">Siminovitchia thermophila</name>
    <dbReference type="NCBI Taxonomy" id="1245522"/>
    <lineage>
        <taxon>Bacteria</taxon>
        <taxon>Bacillati</taxon>
        <taxon>Bacillota</taxon>
        <taxon>Bacilli</taxon>
        <taxon>Bacillales</taxon>
        <taxon>Bacillaceae</taxon>
        <taxon>Siminovitchia</taxon>
    </lineage>
</organism>
<dbReference type="PANTHER" id="PTHR34857:SF2">
    <property type="entry name" value="SLL0384 PROTEIN"/>
    <property type="match status" value="1"/>
</dbReference>
<feature type="transmembrane region" description="Helical" evidence="6">
    <location>
        <begin position="109"/>
        <end position="130"/>
    </location>
</feature>
<name>A0ABS2R6P3_9BACI</name>
<dbReference type="InterPro" id="IPR051611">
    <property type="entry name" value="ECF_transporter_component"/>
</dbReference>
<dbReference type="Pfam" id="PF02361">
    <property type="entry name" value="CbiQ"/>
    <property type="match status" value="1"/>
</dbReference>
<accession>A0ABS2R6P3</accession>
<feature type="transmembrane region" description="Helical" evidence="6">
    <location>
        <begin position="40"/>
        <end position="73"/>
    </location>
</feature>
<evidence type="ECO:0000313" key="7">
    <source>
        <dbReference type="EMBL" id="MBM7715307.1"/>
    </source>
</evidence>
<dbReference type="Proteomes" id="UP000823485">
    <property type="component" value="Unassembled WGS sequence"/>
</dbReference>
<dbReference type="EMBL" id="JAFBFH010000013">
    <property type="protein sequence ID" value="MBM7715307.1"/>
    <property type="molecule type" value="Genomic_DNA"/>
</dbReference>
<feature type="transmembrane region" description="Helical" evidence="6">
    <location>
        <begin position="79"/>
        <end position="102"/>
    </location>
</feature>
<evidence type="ECO:0000256" key="6">
    <source>
        <dbReference type="SAM" id="Phobius"/>
    </source>
</evidence>
<protein>
    <submittedName>
        <fullName evidence="7">Energy-coupling factor transport system permease protein</fullName>
    </submittedName>
</protein>
<evidence type="ECO:0000256" key="4">
    <source>
        <dbReference type="ARBA" id="ARBA00022989"/>
    </source>
</evidence>
<keyword evidence="2" id="KW-1003">Cell membrane</keyword>